<reference evidence="5 6" key="1">
    <citation type="submission" date="2019-12" db="EMBL/GenBank/DDBJ databases">
        <title>Isolation and characterization of three novel carbon monoxide-oxidizing members of Halobacteria from salione crusts and soils.</title>
        <authorList>
            <person name="Myers M.R."/>
            <person name="King G.M."/>
        </authorList>
    </citation>
    <scope>NUCLEOTIDE SEQUENCE [LARGE SCALE GENOMIC DNA]</scope>
    <source>
        <strain evidence="5 6">PCN9</strain>
    </source>
</reference>
<keyword evidence="1" id="KW-0805">Transcription regulation</keyword>
<organism evidence="5 6">
    <name type="scientific">Halobacterium bonnevillei</name>
    <dbReference type="NCBI Taxonomy" id="2692200"/>
    <lineage>
        <taxon>Archaea</taxon>
        <taxon>Methanobacteriati</taxon>
        <taxon>Methanobacteriota</taxon>
        <taxon>Stenosarchaea group</taxon>
        <taxon>Halobacteria</taxon>
        <taxon>Halobacteriales</taxon>
        <taxon>Halobacteriaceae</taxon>
        <taxon>Halobacterium</taxon>
    </lineage>
</organism>
<dbReference type="PANTHER" id="PTHR34236:SF1">
    <property type="entry name" value="DIMETHYL SULFOXIDE REDUCTASE TRANSCRIPTIONAL ACTIVATOR"/>
    <property type="match status" value="1"/>
</dbReference>
<keyword evidence="2" id="KW-0804">Transcription</keyword>
<dbReference type="Pfam" id="PF04967">
    <property type="entry name" value="HTH_10"/>
    <property type="match status" value="1"/>
</dbReference>
<accession>A0A6B0SEA4</accession>
<name>A0A6B0SEA4_9EURY</name>
<dbReference type="EMBL" id="WUUU01000016">
    <property type="protein sequence ID" value="MXR19798.1"/>
    <property type="molecule type" value="Genomic_DNA"/>
</dbReference>
<proteinExistence type="predicted"/>
<evidence type="ECO:0000259" key="4">
    <source>
        <dbReference type="Pfam" id="PF15915"/>
    </source>
</evidence>
<dbReference type="PANTHER" id="PTHR34236">
    <property type="entry name" value="DIMETHYL SULFOXIDE REDUCTASE TRANSCRIPTIONAL ACTIVATOR"/>
    <property type="match status" value="1"/>
</dbReference>
<dbReference type="InterPro" id="IPR031803">
    <property type="entry name" value="BAT_GAF/HTH-assoc"/>
</dbReference>
<protein>
    <submittedName>
        <fullName evidence="5">Transcriptional regulator</fullName>
    </submittedName>
</protein>
<evidence type="ECO:0000256" key="2">
    <source>
        <dbReference type="ARBA" id="ARBA00023163"/>
    </source>
</evidence>
<evidence type="ECO:0000313" key="6">
    <source>
        <dbReference type="Proteomes" id="UP000471521"/>
    </source>
</evidence>
<dbReference type="Proteomes" id="UP000471521">
    <property type="component" value="Unassembled WGS sequence"/>
</dbReference>
<evidence type="ECO:0000256" key="1">
    <source>
        <dbReference type="ARBA" id="ARBA00023015"/>
    </source>
</evidence>
<feature type="domain" description="Bacterioopsin transcriptional activator GAF and HTH associated" evidence="4">
    <location>
        <begin position="8"/>
        <end position="133"/>
    </location>
</feature>
<evidence type="ECO:0000259" key="3">
    <source>
        <dbReference type="Pfam" id="PF04967"/>
    </source>
</evidence>
<dbReference type="RefSeq" id="WP_325063946.1">
    <property type="nucleotide sequence ID" value="NZ_WUUU01000016.1"/>
</dbReference>
<comment type="caution">
    <text evidence="5">The sequence shown here is derived from an EMBL/GenBank/DDBJ whole genome shotgun (WGS) entry which is preliminary data.</text>
</comment>
<dbReference type="InterPro" id="IPR007050">
    <property type="entry name" value="HTH_bacterioopsin"/>
</dbReference>
<dbReference type="Pfam" id="PF15915">
    <property type="entry name" value="BAT"/>
    <property type="match status" value="1"/>
</dbReference>
<keyword evidence="6" id="KW-1185">Reference proteome</keyword>
<sequence length="211" mass="22740">MIPECLYVEFGVHGDDCPLADATRETGASVDARPPQLRPDGNALLQFSTADGDDLAATLDADDRIRYLHVARSDGRHTYRCLSKHPCVVHQLTNAGLLTDTLHYRDGDARFTGAVVGHDVLHEVLEAAGDAVGVTLERTYPIGEQTDAAVADRWGLTPAQGEALQAAFELGYFAVPRDTDASDVAAELGISKSAFLERLRRGLSRLLGETL</sequence>
<feature type="domain" description="HTH bat-type" evidence="3">
    <location>
        <begin position="156"/>
        <end position="207"/>
    </location>
</feature>
<gene>
    <name evidence="5" type="ORF">GRX66_03975</name>
</gene>
<dbReference type="AlphaFoldDB" id="A0A6B0SEA4"/>
<evidence type="ECO:0000313" key="5">
    <source>
        <dbReference type="EMBL" id="MXR19798.1"/>
    </source>
</evidence>